<evidence type="ECO:0000256" key="18">
    <source>
        <dbReference type="RuleBase" id="RU003938"/>
    </source>
</evidence>
<comment type="pathway">
    <text evidence="3 18">Phospholipid metabolism; CDP-diacylglycerol biosynthesis; CDP-diacylglycerol from sn-glycerol 3-phosphate: step 3/3.</text>
</comment>
<evidence type="ECO:0000256" key="12">
    <source>
        <dbReference type="ARBA" id="ARBA00022695"/>
    </source>
</evidence>
<gene>
    <name evidence="20" type="primary">cdsA</name>
    <name evidence="20" type="ORF">BN13_180065</name>
</gene>
<keyword evidence="17" id="KW-1208">Phospholipid metabolism</keyword>
<feature type="transmembrane region" description="Helical" evidence="19">
    <location>
        <begin position="116"/>
        <end position="135"/>
    </location>
</feature>
<dbReference type="Proteomes" id="UP000035720">
    <property type="component" value="Unassembled WGS sequence"/>
</dbReference>
<keyword evidence="21" id="KW-1185">Reference proteome</keyword>
<feature type="transmembrane region" description="Helical" evidence="19">
    <location>
        <begin position="141"/>
        <end position="161"/>
    </location>
</feature>
<evidence type="ECO:0000256" key="17">
    <source>
        <dbReference type="ARBA" id="ARBA00023264"/>
    </source>
</evidence>
<evidence type="ECO:0000256" key="7">
    <source>
        <dbReference type="ARBA" id="ARBA00019373"/>
    </source>
</evidence>
<dbReference type="EC" id="2.7.7.41" evidence="6 18"/>
<evidence type="ECO:0000256" key="19">
    <source>
        <dbReference type="SAM" id="Phobius"/>
    </source>
</evidence>
<keyword evidence="12 18" id="KW-0548">Nucleotidyltransferase</keyword>
<evidence type="ECO:0000256" key="11">
    <source>
        <dbReference type="ARBA" id="ARBA00022692"/>
    </source>
</evidence>
<evidence type="ECO:0000256" key="13">
    <source>
        <dbReference type="ARBA" id="ARBA00022989"/>
    </source>
</evidence>
<dbReference type="GO" id="GO:0005886">
    <property type="term" value="C:plasma membrane"/>
    <property type="evidence" value="ECO:0007669"/>
    <property type="project" value="UniProtKB-SubCell"/>
</dbReference>
<comment type="caution">
    <text evidence="20">The sequence shown here is derived from an EMBL/GenBank/DDBJ whole genome shotgun (WGS) entry which is preliminary data.</text>
</comment>
<evidence type="ECO:0000256" key="10">
    <source>
        <dbReference type="ARBA" id="ARBA00022679"/>
    </source>
</evidence>
<evidence type="ECO:0000256" key="3">
    <source>
        <dbReference type="ARBA" id="ARBA00005119"/>
    </source>
</evidence>
<keyword evidence="10 18" id="KW-0808">Transferase</keyword>
<feature type="transmembrane region" description="Helical" evidence="19">
    <location>
        <begin position="182"/>
        <end position="200"/>
    </location>
</feature>
<dbReference type="PANTHER" id="PTHR46382:SF1">
    <property type="entry name" value="PHOSPHATIDATE CYTIDYLYLTRANSFERASE"/>
    <property type="match status" value="1"/>
</dbReference>
<feature type="transmembrane region" description="Helical" evidence="19">
    <location>
        <begin position="87"/>
        <end position="104"/>
    </location>
</feature>
<dbReference type="UniPathway" id="UPA00557">
    <property type="reaction ID" value="UER00614"/>
</dbReference>
<dbReference type="AlphaFoldDB" id="A0A077MCG1"/>
<protein>
    <recommendedName>
        <fullName evidence="7 18">Phosphatidate cytidylyltransferase</fullName>
        <ecNumber evidence="6 18">2.7.7.41</ecNumber>
    </recommendedName>
</protein>
<keyword evidence="8" id="KW-1003">Cell membrane</keyword>
<evidence type="ECO:0000256" key="8">
    <source>
        <dbReference type="ARBA" id="ARBA00022475"/>
    </source>
</evidence>
<keyword evidence="11 18" id="KW-0812">Transmembrane</keyword>
<evidence type="ECO:0000313" key="20">
    <source>
        <dbReference type="EMBL" id="CCI52542.1"/>
    </source>
</evidence>
<dbReference type="Pfam" id="PF01148">
    <property type="entry name" value="CTP_transf_1"/>
    <property type="match status" value="1"/>
</dbReference>
<dbReference type="InterPro" id="IPR000374">
    <property type="entry name" value="PC_trans"/>
</dbReference>
<comment type="similarity">
    <text evidence="5 18">Belongs to the CDS family.</text>
</comment>
<evidence type="ECO:0000256" key="14">
    <source>
        <dbReference type="ARBA" id="ARBA00023098"/>
    </source>
</evidence>
<feature type="transmembrane region" description="Helical" evidence="19">
    <location>
        <begin position="64"/>
        <end position="81"/>
    </location>
</feature>
<dbReference type="PROSITE" id="PS01315">
    <property type="entry name" value="CDS"/>
    <property type="match status" value="1"/>
</dbReference>
<evidence type="ECO:0000256" key="6">
    <source>
        <dbReference type="ARBA" id="ARBA00012487"/>
    </source>
</evidence>
<name>A0A077MCG1_9MICO</name>
<evidence type="ECO:0000256" key="5">
    <source>
        <dbReference type="ARBA" id="ARBA00010185"/>
    </source>
</evidence>
<evidence type="ECO:0000256" key="2">
    <source>
        <dbReference type="ARBA" id="ARBA00004651"/>
    </source>
</evidence>
<evidence type="ECO:0000313" key="21">
    <source>
        <dbReference type="Proteomes" id="UP000035720"/>
    </source>
</evidence>
<dbReference type="GO" id="GO:0016024">
    <property type="term" value="P:CDP-diacylglycerol biosynthetic process"/>
    <property type="evidence" value="ECO:0007669"/>
    <property type="project" value="UniProtKB-UniPathway"/>
</dbReference>
<keyword evidence="13 19" id="KW-1133">Transmembrane helix</keyword>
<comment type="subcellular location">
    <subcellularLocation>
        <location evidence="2">Cell membrane</location>
        <topology evidence="2">Multi-pass membrane protein</topology>
    </subcellularLocation>
</comment>
<dbReference type="STRING" id="1193518.BN13_180065"/>
<comment type="pathway">
    <text evidence="4">Lipid metabolism.</text>
</comment>
<organism evidence="20 21">
    <name type="scientific">Nostocoides jenkinsii Ben 74</name>
    <dbReference type="NCBI Taxonomy" id="1193518"/>
    <lineage>
        <taxon>Bacteria</taxon>
        <taxon>Bacillati</taxon>
        <taxon>Actinomycetota</taxon>
        <taxon>Actinomycetes</taxon>
        <taxon>Micrococcales</taxon>
        <taxon>Intrasporangiaceae</taxon>
        <taxon>Nostocoides</taxon>
    </lineage>
</organism>
<reference evidence="20 21" key="1">
    <citation type="journal article" date="2013" name="ISME J.">
        <title>A metabolic model for members of the genus Tetrasphaera involved in enhanced biological phosphorus removal.</title>
        <authorList>
            <person name="Kristiansen R."/>
            <person name="Nguyen H.T.T."/>
            <person name="Saunders A.M."/>
            <person name="Nielsen J.L."/>
            <person name="Wimmer R."/>
            <person name="Le V.Q."/>
            <person name="McIlroy S.J."/>
            <person name="Petrovski S."/>
            <person name="Seviour R.J."/>
            <person name="Calteau A."/>
            <person name="Nielsen K.L."/>
            <person name="Nielsen P.H."/>
        </authorList>
    </citation>
    <scope>NUCLEOTIDE SEQUENCE [LARGE SCALE GENOMIC DNA]</scope>
    <source>
        <strain evidence="20 21">Ben 74</strain>
    </source>
</reference>
<dbReference type="PANTHER" id="PTHR46382">
    <property type="entry name" value="PHOSPHATIDATE CYTIDYLYLTRANSFERASE"/>
    <property type="match status" value="1"/>
</dbReference>
<evidence type="ECO:0000256" key="1">
    <source>
        <dbReference type="ARBA" id="ARBA00001698"/>
    </source>
</evidence>
<evidence type="ECO:0000256" key="9">
    <source>
        <dbReference type="ARBA" id="ARBA00022516"/>
    </source>
</evidence>
<keyword evidence="9" id="KW-0444">Lipid biosynthesis</keyword>
<proteinExistence type="inferred from homology"/>
<dbReference type="EMBL" id="CAJC01000090">
    <property type="protein sequence ID" value="CCI52542.1"/>
    <property type="molecule type" value="Genomic_DNA"/>
</dbReference>
<feature type="transmembrane region" description="Helical" evidence="19">
    <location>
        <begin position="206"/>
        <end position="226"/>
    </location>
</feature>
<keyword evidence="14" id="KW-0443">Lipid metabolism</keyword>
<feature type="transmembrane region" description="Helical" evidence="19">
    <location>
        <begin position="12"/>
        <end position="30"/>
    </location>
</feature>
<evidence type="ECO:0000256" key="4">
    <source>
        <dbReference type="ARBA" id="ARBA00005189"/>
    </source>
</evidence>
<dbReference type="GO" id="GO:0004605">
    <property type="term" value="F:phosphatidate cytidylyltransferase activity"/>
    <property type="evidence" value="ECO:0007669"/>
    <property type="project" value="UniProtKB-EC"/>
</dbReference>
<dbReference type="RefSeq" id="WP_235433943.1">
    <property type="nucleotide sequence ID" value="NZ_HF571038.1"/>
</dbReference>
<feature type="transmembrane region" description="Helical" evidence="19">
    <location>
        <begin position="253"/>
        <end position="271"/>
    </location>
</feature>
<keyword evidence="16" id="KW-0594">Phospholipid biosynthesis</keyword>
<evidence type="ECO:0000256" key="16">
    <source>
        <dbReference type="ARBA" id="ARBA00023209"/>
    </source>
</evidence>
<evidence type="ECO:0000256" key="15">
    <source>
        <dbReference type="ARBA" id="ARBA00023136"/>
    </source>
</evidence>
<keyword evidence="15 19" id="KW-0472">Membrane</keyword>
<sequence length="274" mass="27958">MTPAPSRAGRNLPQAIGVGVALAALVLGTLALEKDWFGYVIAAAMAVGAWEMREALRHRDIDVPLTPVVAGSVLMILGALHNGAESLAIAFGLTVVAVLLWRVLEGVAGAAKDVAGGVFVALYPGFLGGFAALMLAEDDGVGRIVTFILTTVCSDIGGYAAGVLFGKHPMAPKLSPKKSWEGFAGSVTFCAIAGAASVALLLDGPWLGGAALGVLVAGCATVGDLMESSLKRDLGIKDMSNLLPGHGGLMDRLDSLIVVAPICWALLYVLAPVS</sequence>
<accession>A0A077MCG1</accession>
<comment type="catalytic activity">
    <reaction evidence="1 18">
        <text>a 1,2-diacyl-sn-glycero-3-phosphate + CTP + H(+) = a CDP-1,2-diacyl-sn-glycerol + diphosphate</text>
        <dbReference type="Rhea" id="RHEA:16229"/>
        <dbReference type="ChEBI" id="CHEBI:15378"/>
        <dbReference type="ChEBI" id="CHEBI:33019"/>
        <dbReference type="ChEBI" id="CHEBI:37563"/>
        <dbReference type="ChEBI" id="CHEBI:58332"/>
        <dbReference type="ChEBI" id="CHEBI:58608"/>
        <dbReference type="EC" id="2.7.7.41"/>
    </reaction>
</comment>